<dbReference type="RefSeq" id="WP_194365606.1">
    <property type="nucleotide sequence ID" value="NZ_CP054493.1"/>
</dbReference>
<dbReference type="Proteomes" id="UP000593836">
    <property type="component" value="Chromosome"/>
</dbReference>
<dbReference type="KEGG" id="smas:HUE87_07630"/>
<dbReference type="EMBL" id="CP054493">
    <property type="protein sequence ID" value="QOY53771.1"/>
    <property type="molecule type" value="Genomic_DNA"/>
</dbReference>
<protein>
    <submittedName>
        <fullName evidence="1">HlyD family secretion protein</fullName>
    </submittedName>
</protein>
<dbReference type="AlphaFoldDB" id="A0A7S7RPN0"/>
<sequence>MKILIIMFLVFDILFAKVYYAKVEPFEIRNISSNVSGLVLYANEALVGSKLSSKPYIVIDDELNVKELNYLEDKLWSLREIIKVNESILNNLIKISDKKRENYNKVISLKFKSSVDKDREFYDLTASENLNLNTQKEINNLKVQITDIKLRKAQLERSIKDKNLGADGFILYEMLVKPGQVVGISTPLAKVADTSKAILTIYLDEPDILNAKEKILYMDGEKTSYKISRLLNIADSKNISKYMAQIVIKPPELFSKLVKVELKSE</sequence>
<name>A0A7S7RPN0_9BACT</name>
<reference evidence="1 2" key="1">
    <citation type="submission" date="2020-05" db="EMBL/GenBank/DDBJ databases">
        <title>Sulfurimonas marisnigri, sp. nov., and Sulfurimonas baltica, sp. nov., manganese oxide reducing chemolithoautotrophs of the class Epsilonproteobacteria isolated from the pelagic redoxclines of the Black and Baltic Seas and emended description of the genus Sulfurimonas.</title>
        <authorList>
            <person name="Henkel J.V."/>
            <person name="Laudan C."/>
            <person name="Werner J."/>
            <person name="Neu T."/>
            <person name="Plewe S."/>
            <person name="Sproer C."/>
            <person name="Bunk B."/>
            <person name="Schulz-Vogt H.N."/>
        </authorList>
    </citation>
    <scope>NUCLEOTIDE SEQUENCE [LARGE SCALE GENOMIC DNA]</scope>
    <source>
        <strain evidence="1 2">SoZ1</strain>
    </source>
</reference>
<accession>A0A7S7RPN0</accession>
<organism evidence="1 2">
    <name type="scientific">Candidatus Sulfurimonas marisnigri</name>
    <dbReference type="NCBI Taxonomy" id="2740405"/>
    <lineage>
        <taxon>Bacteria</taxon>
        <taxon>Pseudomonadati</taxon>
        <taxon>Campylobacterota</taxon>
        <taxon>Epsilonproteobacteria</taxon>
        <taxon>Campylobacterales</taxon>
        <taxon>Sulfurimonadaceae</taxon>
        <taxon>Sulfurimonas</taxon>
    </lineage>
</organism>
<evidence type="ECO:0000313" key="2">
    <source>
        <dbReference type="Proteomes" id="UP000593836"/>
    </source>
</evidence>
<keyword evidence="2" id="KW-1185">Reference proteome</keyword>
<proteinExistence type="predicted"/>
<gene>
    <name evidence="1" type="ORF">HUE87_07630</name>
</gene>
<evidence type="ECO:0000313" key="1">
    <source>
        <dbReference type="EMBL" id="QOY53771.1"/>
    </source>
</evidence>